<dbReference type="OrthoDB" id="809632at2759"/>
<keyword evidence="4" id="KW-1185">Reference proteome</keyword>
<dbReference type="Proteomes" id="UP000092666">
    <property type="component" value="Unassembled WGS sequence"/>
</dbReference>
<dbReference type="AlphaFoldDB" id="A0A1B9GY62"/>
<organism evidence="3 4">
    <name type="scientific">Kwoniella heveanensis BCC8398</name>
    <dbReference type="NCBI Taxonomy" id="1296120"/>
    <lineage>
        <taxon>Eukaryota</taxon>
        <taxon>Fungi</taxon>
        <taxon>Dikarya</taxon>
        <taxon>Basidiomycota</taxon>
        <taxon>Agaricomycotina</taxon>
        <taxon>Tremellomycetes</taxon>
        <taxon>Tremellales</taxon>
        <taxon>Cryptococcaceae</taxon>
        <taxon>Kwoniella</taxon>
    </lineage>
</organism>
<dbReference type="CDD" id="cd05288">
    <property type="entry name" value="PGDH"/>
    <property type="match status" value="1"/>
</dbReference>
<dbReference type="FunFam" id="3.40.50.720:FF:000121">
    <property type="entry name" value="Prostaglandin reductase 2"/>
    <property type="match status" value="1"/>
</dbReference>
<dbReference type="InterPro" id="IPR041694">
    <property type="entry name" value="ADH_N_2"/>
</dbReference>
<dbReference type="SUPFAM" id="SSF51735">
    <property type="entry name" value="NAD(P)-binding Rossmann-fold domains"/>
    <property type="match status" value="1"/>
</dbReference>
<dbReference type="SUPFAM" id="SSF50129">
    <property type="entry name" value="GroES-like"/>
    <property type="match status" value="1"/>
</dbReference>
<dbReference type="PANTHER" id="PTHR43205:SF42">
    <property type="entry name" value="ALCOHOL DEHYDROGENASE, ZINC-CONTAINING (AFU_ORTHOLOGUE AFUA_7G04530)"/>
    <property type="match status" value="1"/>
</dbReference>
<dbReference type="Pfam" id="PF16884">
    <property type="entry name" value="ADH_N_2"/>
    <property type="match status" value="1"/>
</dbReference>
<dbReference type="InterPro" id="IPR011032">
    <property type="entry name" value="GroES-like_sf"/>
</dbReference>
<keyword evidence="1" id="KW-0560">Oxidoreductase</keyword>
<dbReference type="Gene3D" id="3.40.50.720">
    <property type="entry name" value="NAD(P)-binding Rossmann-like Domain"/>
    <property type="match status" value="1"/>
</dbReference>
<accession>A0A1B9GY62</accession>
<name>A0A1B9GY62_9TREE</name>
<dbReference type="InterPro" id="IPR020843">
    <property type="entry name" value="ER"/>
</dbReference>
<dbReference type="InterPro" id="IPR036291">
    <property type="entry name" value="NAD(P)-bd_dom_sf"/>
</dbReference>
<dbReference type="SMART" id="SM00829">
    <property type="entry name" value="PKS_ER"/>
    <property type="match status" value="1"/>
</dbReference>
<reference evidence="3 4" key="1">
    <citation type="submission" date="2013-07" db="EMBL/GenBank/DDBJ databases">
        <title>The Genome Sequence of Cryptococcus heveanensis BCC8398.</title>
        <authorList>
            <consortium name="The Broad Institute Genome Sequencing Platform"/>
            <person name="Cuomo C."/>
            <person name="Litvintseva A."/>
            <person name="Chen Y."/>
            <person name="Heitman J."/>
            <person name="Sun S."/>
            <person name="Springer D."/>
            <person name="Dromer F."/>
            <person name="Young S.K."/>
            <person name="Zeng Q."/>
            <person name="Gargeya S."/>
            <person name="Fitzgerald M."/>
            <person name="Abouelleil A."/>
            <person name="Alvarado L."/>
            <person name="Berlin A.M."/>
            <person name="Chapman S.B."/>
            <person name="Dewar J."/>
            <person name="Goldberg J."/>
            <person name="Griggs A."/>
            <person name="Gujja S."/>
            <person name="Hansen M."/>
            <person name="Howarth C."/>
            <person name="Imamovic A."/>
            <person name="Larimer J."/>
            <person name="McCowan C."/>
            <person name="Murphy C."/>
            <person name="Pearson M."/>
            <person name="Priest M."/>
            <person name="Roberts A."/>
            <person name="Saif S."/>
            <person name="Shea T."/>
            <person name="Sykes S."/>
            <person name="Wortman J."/>
            <person name="Nusbaum C."/>
            <person name="Birren B."/>
        </authorList>
    </citation>
    <scope>NUCLEOTIDE SEQUENCE [LARGE SCALE GENOMIC DNA]</scope>
    <source>
        <strain evidence="3 4">BCC8398</strain>
    </source>
</reference>
<dbReference type="PANTHER" id="PTHR43205">
    <property type="entry name" value="PROSTAGLANDIN REDUCTASE"/>
    <property type="match status" value="1"/>
</dbReference>
<evidence type="ECO:0000256" key="1">
    <source>
        <dbReference type="ARBA" id="ARBA00023002"/>
    </source>
</evidence>
<evidence type="ECO:0000313" key="4">
    <source>
        <dbReference type="Proteomes" id="UP000092666"/>
    </source>
</evidence>
<protein>
    <submittedName>
        <fullName evidence="3">Cytoplasmic protein</fullName>
    </submittedName>
</protein>
<sequence length="345" mass="37637">MSAASIPKEYKQIVLHERPARGPITDTTFETKTVPVQQPKEGEVLVKVEYVSVDPTQRGWLDDVKSYLPPVELGAVMRAGGLGRVVVSKDDSLKEGDLVSFYYGWQEYWTGPAKLLQKKIVPEGGKEIDFMGLFGLTGMTAYVGLFEIGKLKDGDHVVISGAAGAVGQIATQIAVAHPNCRVTAIAGSQEKLDYLKKLGAHDVLNYKDKDFKEQFKKTGEINVYFDNVGGEILDLALRQLKPYSRIVACGAISSYNSEKPVPVYNTFSLISMKSTMQGFIVTDHADKFAEGAEYLGKLVKEGKMKADYHVLNGLGSTVSALKEMFDGKNVGKTVVKLSADGQSKL</sequence>
<proteinExistence type="predicted"/>
<dbReference type="EMBL" id="KI669497">
    <property type="protein sequence ID" value="OCF35953.1"/>
    <property type="molecule type" value="Genomic_DNA"/>
</dbReference>
<dbReference type="InterPro" id="IPR045010">
    <property type="entry name" value="MDR_fam"/>
</dbReference>
<reference evidence="4" key="2">
    <citation type="submission" date="2013-12" db="EMBL/GenBank/DDBJ databases">
        <title>Evolution of pathogenesis and genome organization in the Tremellales.</title>
        <authorList>
            <person name="Cuomo C."/>
            <person name="Litvintseva A."/>
            <person name="Heitman J."/>
            <person name="Chen Y."/>
            <person name="Sun S."/>
            <person name="Springer D."/>
            <person name="Dromer F."/>
            <person name="Young S."/>
            <person name="Zeng Q."/>
            <person name="Chapman S."/>
            <person name="Gujja S."/>
            <person name="Saif S."/>
            <person name="Birren B."/>
        </authorList>
    </citation>
    <scope>NUCLEOTIDE SEQUENCE [LARGE SCALE GENOMIC DNA]</scope>
    <source>
        <strain evidence="4">BCC8398</strain>
    </source>
</reference>
<dbReference type="InterPro" id="IPR013149">
    <property type="entry name" value="ADH-like_C"/>
</dbReference>
<dbReference type="Gene3D" id="3.90.180.10">
    <property type="entry name" value="Medium-chain alcohol dehydrogenases, catalytic domain"/>
    <property type="match status" value="1"/>
</dbReference>
<dbReference type="Pfam" id="PF00107">
    <property type="entry name" value="ADH_zinc_N"/>
    <property type="match status" value="1"/>
</dbReference>
<feature type="domain" description="Enoyl reductase (ER)" evidence="2">
    <location>
        <begin position="22"/>
        <end position="335"/>
    </location>
</feature>
<evidence type="ECO:0000259" key="2">
    <source>
        <dbReference type="SMART" id="SM00829"/>
    </source>
</evidence>
<evidence type="ECO:0000313" key="3">
    <source>
        <dbReference type="EMBL" id="OCF35953.1"/>
    </source>
</evidence>
<dbReference type="GO" id="GO:0016628">
    <property type="term" value="F:oxidoreductase activity, acting on the CH-CH group of donors, NAD or NADP as acceptor"/>
    <property type="evidence" value="ECO:0007669"/>
    <property type="project" value="InterPro"/>
</dbReference>
<gene>
    <name evidence="3" type="ORF">I316_02448</name>
</gene>
<dbReference type="STRING" id="1296120.A0A1B9GY62"/>